<evidence type="ECO:0000256" key="8">
    <source>
        <dbReference type="ARBA" id="ARBA00023098"/>
    </source>
</evidence>
<comment type="caution">
    <text evidence="10">Lacks conserved residue(s) required for the propagation of feature annotation.</text>
</comment>
<evidence type="ECO:0000256" key="2">
    <source>
        <dbReference type="ARBA" id="ARBA00009187"/>
    </source>
</evidence>
<keyword evidence="10" id="KW-0333">Golgi apparatus</keyword>
<dbReference type="OrthoDB" id="2192830at2759"/>
<dbReference type="GO" id="GO:0000139">
    <property type="term" value="C:Golgi membrane"/>
    <property type="evidence" value="ECO:0007669"/>
    <property type="project" value="UniProtKB-SubCell"/>
</dbReference>
<keyword evidence="5 10" id="KW-0256">Endoplasmic reticulum</keyword>
<dbReference type="PANTHER" id="PTHR14467">
    <property type="entry name" value="ARV1"/>
    <property type="match status" value="1"/>
</dbReference>
<comment type="function">
    <text evidence="10">Regulates also the sphingolipid metabolism.</text>
</comment>
<evidence type="ECO:0000313" key="11">
    <source>
        <dbReference type="EMBL" id="KAF1987420.1"/>
    </source>
</evidence>
<dbReference type="GO" id="GO:0005789">
    <property type="term" value="C:endoplasmic reticulum membrane"/>
    <property type="evidence" value="ECO:0007669"/>
    <property type="project" value="UniProtKB-SubCell"/>
</dbReference>
<keyword evidence="12" id="KW-1185">Reference proteome</keyword>
<evidence type="ECO:0000256" key="1">
    <source>
        <dbReference type="ARBA" id="ARBA00004477"/>
    </source>
</evidence>
<evidence type="ECO:0000256" key="9">
    <source>
        <dbReference type="ARBA" id="ARBA00023136"/>
    </source>
</evidence>
<evidence type="ECO:0000256" key="4">
    <source>
        <dbReference type="ARBA" id="ARBA00022692"/>
    </source>
</evidence>
<dbReference type="GO" id="GO:0016125">
    <property type="term" value="P:sterol metabolic process"/>
    <property type="evidence" value="ECO:0007669"/>
    <property type="project" value="UniProtKB-UniRule"/>
</dbReference>
<feature type="transmembrane region" description="Helical" evidence="10">
    <location>
        <begin position="128"/>
        <end position="150"/>
    </location>
</feature>
<dbReference type="InterPro" id="IPR007290">
    <property type="entry name" value="Arv1"/>
</dbReference>
<dbReference type="AlphaFoldDB" id="A0A6G1H326"/>
<evidence type="ECO:0000313" key="12">
    <source>
        <dbReference type="Proteomes" id="UP000800041"/>
    </source>
</evidence>
<dbReference type="Proteomes" id="UP000800041">
    <property type="component" value="Unassembled WGS sequence"/>
</dbReference>
<keyword evidence="3 10" id="KW-0813">Transport</keyword>
<keyword evidence="7 10" id="KW-0445">Lipid transport</keyword>
<reference evidence="11" key="1">
    <citation type="journal article" date="2020" name="Stud. Mycol.">
        <title>101 Dothideomycetes genomes: a test case for predicting lifestyles and emergence of pathogens.</title>
        <authorList>
            <person name="Haridas S."/>
            <person name="Albert R."/>
            <person name="Binder M."/>
            <person name="Bloem J."/>
            <person name="Labutti K."/>
            <person name="Salamov A."/>
            <person name="Andreopoulos B."/>
            <person name="Baker S."/>
            <person name="Barry K."/>
            <person name="Bills G."/>
            <person name="Bluhm B."/>
            <person name="Cannon C."/>
            <person name="Castanera R."/>
            <person name="Culley D."/>
            <person name="Daum C."/>
            <person name="Ezra D."/>
            <person name="Gonzalez J."/>
            <person name="Henrissat B."/>
            <person name="Kuo A."/>
            <person name="Liang C."/>
            <person name="Lipzen A."/>
            <person name="Lutzoni F."/>
            <person name="Magnuson J."/>
            <person name="Mondo S."/>
            <person name="Nolan M."/>
            <person name="Ohm R."/>
            <person name="Pangilinan J."/>
            <person name="Park H.-J."/>
            <person name="Ramirez L."/>
            <person name="Alfaro M."/>
            <person name="Sun H."/>
            <person name="Tritt A."/>
            <person name="Yoshinaga Y."/>
            <person name="Zwiers L.-H."/>
            <person name="Turgeon B."/>
            <person name="Goodwin S."/>
            <person name="Spatafora J."/>
            <person name="Crous P."/>
            <person name="Grigoriev I."/>
        </authorList>
    </citation>
    <scope>NUCLEOTIDE SEQUENCE</scope>
    <source>
        <strain evidence="11">CBS 113979</strain>
    </source>
</reference>
<keyword evidence="8 10" id="KW-0443">Lipid metabolism</keyword>
<evidence type="ECO:0000256" key="5">
    <source>
        <dbReference type="ARBA" id="ARBA00022824"/>
    </source>
</evidence>
<name>A0A6G1H326_9PEZI</name>
<evidence type="ECO:0000256" key="6">
    <source>
        <dbReference type="ARBA" id="ARBA00022989"/>
    </source>
</evidence>
<gene>
    <name evidence="11" type="ORF">K402DRAFT_375442</name>
</gene>
<keyword evidence="10" id="KW-0746">Sphingolipid metabolism</keyword>
<dbReference type="GO" id="GO:0032541">
    <property type="term" value="C:cortical endoplasmic reticulum"/>
    <property type="evidence" value="ECO:0007669"/>
    <property type="project" value="TreeGrafter"/>
</dbReference>
<dbReference type="GO" id="GO:0032366">
    <property type="term" value="P:intracellular sterol transport"/>
    <property type="evidence" value="ECO:0007669"/>
    <property type="project" value="UniProtKB-UniRule"/>
</dbReference>
<evidence type="ECO:0000256" key="10">
    <source>
        <dbReference type="RuleBase" id="RU368065"/>
    </source>
</evidence>
<dbReference type="EMBL" id="ML977152">
    <property type="protein sequence ID" value="KAF1987420.1"/>
    <property type="molecule type" value="Genomic_DNA"/>
</dbReference>
<evidence type="ECO:0000256" key="7">
    <source>
        <dbReference type="ARBA" id="ARBA00023055"/>
    </source>
</evidence>
<feature type="transmembrane region" description="Helical" evidence="10">
    <location>
        <begin position="225"/>
        <end position="244"/>
    </location>
</feature>
<comment type="subcellular location">
    <subcellularLocation>
        <location evidence="1 10">Endoplasmic reticulum membrane</location>
        <topology evidence="1 10">Multi-pass membrane protein</topology>
    </subcellularLocation>
    <subcellularLocation>
        <location evidence="10">Golgi apparatus membrane</location>
        <topology evidence="10">Multi-pass membrane protein</topology>
    </subcellularLocation>
</comment>
<comment type="similarity">
    <text evidence="2 10">Belongs to the ARV1 family.</text>
</comment>
<evidence type="ECO:0000256" key="3">
    <source>
        <dbReference type="ARBA" id="ARBA00022448"/>
    </source>
</evidence>
<dbReference type="GO" id="GO:0006665">
    <property type="term" value="P:sphingolipid metabolic process"/>
    <property type="evidence" value="ECO:0007669"/>
    <property type="project" value="UniProtKB-UniRule"/>
</dbReference>
<proteinExistence type="inferred from homology"/>
<dbReference type="PANTHER" id="PTHR14467:SF0">
    <property type="entry name" value="PROTEIN ARV1"/>
    <property type="match status" value="1"/>
</dbReference>
<protein>
    <recommendedName>
        <fullName evidence="10">Protein ARV</fullName>
    </recommendedName>
</protein>
<organism evidence="11 12">
    <name type="scientific">Aulographum hederae CBS 113979</name>
    <dbReference type="NCBI Taxonomy" id="1176131"/>
    <lineage>
        <taxon>Eukaryota</taxon>
        <taxon>Fungi</taxon>
        <taxon>Dikarya</taxon>
        <taxon>Ascomycota</taxon>
        <taxon>Pezizomycotina</taxon>
        <taxon>Dothideomycetes</taxon>
        <taxon>Pleosporomycetidae</taxon>
        <taxon>Aulographales</taxon>
        <taxon>Aulographaceae</taxon>
    </lineage>
</organism>
<dbReference type="GO" id="GO:0097036">
    <property type="term" value="P:regulation of plasma membrane sterol distribution"/>
    <property type="evidence" value="ECO:0007669"/>
    <property type="project" value="UniProtKB-UniRule"/>
</dbReference>
<keyword evidence="6 10" id="KW-1133">Transmembrane helix</keyword>
<comment type="function">
    <text evidence="10">Mediator of sterol homeostasis involved in sterol uptake, trafficking and distribution into membranes.</text>
</comment>
<keyword evidence="9 10" id="KW-0472">Membrane</keyword>
<accession>A0A6G1H326</accession>
<keyword evidence="4 10" id="KW-0812">Transmembrane</keyword>
<sequence>MICIECRYPVKSLYTTYSNSDDRVRLTQCPRCKRFADKYVEHDFVVLFIDLVLIKPQVYRHLLFNRLGREDDQFDPSILRLGTLLLLFDVYLTWARIEKSTPSATSPSSLGHAQLPHLLDTQPLVLQYFFFLLHCFLTTLAFHLPIRLLCNWTKDNRLCSLFPYYPHPNSLSTALFVSSCTKLFPMLLMVWEYDLPSSSSAVSWAVIVNNAAALEILMDCGYARATLLVAVGAALRGVVGWAILSSVGLKGGTGPDEGVERVGAWIIRAMEMGWGWIVGG</sequence>
<dbReference type="Pfam" id="PF04161">
    <property type="entry name" value="Arv1"/>
    <property type="match status" value="1"/>
</dbReference>